<evidence type="ECO:0000256" key="8">
    <source>
        <dbReference type="ARBA" id="ARBA00022989"/>
    </source>
</evidence>
<keyword evidence="7 10" id="KW-0812">Transmembrane</keyword>
<keyword evidence="4" id="KW-1003">Cell membrane</keyword>
<evidence type="ECO:0000256" key="2">
    <source>
        <dbReference type="ARBA" id="ARBA00009984"/>
    </source>
</evidence>
<dbReference type="InterPro" id="IPR010054">
    <property type="entry name" value="Type2_sec_GspG"/>
</dbReference>
<keyword evidence="9 10" id="KW-0472">Membrane</keyword>
<gene>
    <name evidence="12" type="primary">gspG</name>
    <name evidence="12" type="ORF">G3I74_11360</name>
</gene>
<dbReference type="GO" id="GO:0015627">
    <property type="term" value="C:type II protein secretion system complex"/>
    <property type="evidence" value="ECO:0007669"/>
    <property type="project" value="InterPro"/>
</dbReference>
<dbReference type="SUPFAM" id="SSF54523">
    <property type="entry name" value="Pili subunits"/>
    <property type="match status" value="1"/>
</dbReference>
<keyword evidence="8 10" id="KW-1133">Transmembrane helix</keyword>
<dbReference type="GO" id="GO:0015628">
    <property type="term" value="P:protein secretion by the type II secretion system"/>
    <property type="evidence" value="ECO:0007669"/>
    <property type="project" value="InterPro"/>
</dbReference>
<evidence type="ECO:0000259" key="11">
    <source>
        <dbReference type="Pfam" id="PF08334"/>
    </source>
</evidence>
<dbReference type="InterPro" id="IPR000983">
    <property type="entry name" value="Bac_GSPG_pilin"/>
</dbReference>
<evidence type="ECO:0000256" key="3">
    <source>
        <dbReference type="ARBA" id="ARBA00020042"/>
    </source>
</evidence>
<protein>
    <recommendedName>
        <fullName evidence="3">Type II secretion system core protein G</fullName>
    </recommendedName>
</protein>
<dbReference type="PRINTS" id="PR00813">
    <property type="entry name" value="BCTERIALGSPG"/>
</dbReference>
<dbReference type="AlphaFoldDB" id="A0A845UY28"/>
<dbReference type="EMBL" id="JAAGSC010000042">
    <property type="protein sequence ID" value="NDY96327.1"/>
    <property type="molecule type" value="Genomic_DNA"/>
</dbReference>
<dbReference type="NCBIfam" id="TIGR01710">
    <property type="entry name" value="typeII_sec_gspG"/>
    <property type="match status" value="1"/>
</dbReference>
<evidence type="ECO:0000256" key="4">
    <source>
        <dbReference type="ARBA" id="ARBA00022475"/>
    </source>
</evidence>
<dbReference type="RefSeq" id="WP_164211729.1">
    <property type="nucleotide sequence ID" value="NZ_JAAGSC010000042.1"/>
</dbReference>
<dbReference type="PROSITE" id="PS00409">
    <property type="entry name" value="PROKAR_NTER_METHYL"/>
    <property type="match status" value="1"/>
</dbReference>
<evidence type="ECO:0000256" key="7">
    <source>
        <dbReference type="ARBA" id="ARBA00022692"/>
    </source>
</evidence>
<comment type="similarity">
    <text evidence="2">Belongs to the GSP G family.</text>
</comment>
<dbReference type="NCBIfam" id="TIGR02532">
    <property type="entry name" value="IV_pilin_GFxxxE"/>
    <property type="match status" value="1"/>
</dbReference>
<evidence type="ECO:0000256" key="1">
    <source>
        <dbReference type="ARBA" id="ARBA00004377"/>
    </source>
</evidence>
<dbReference type="Pfam" id="PF08334">
    <property type="entry name" value="T2SSG"/>
    <property type="match status" value="1"/>
</dbReference>
<evidence type="ECO:0000313" key="13">
    <source>
        <dbReference type="Proteomes" id="UP000484885"/>
    </source>
</evidence>
<keyword evidence="5" id="KW-0488">Methylation</keyword>
<feature type="domain" description="Type II secretion system protein GspG C-terminal" evidence="11">
    <location>
        <begin position="36"/>
        <end position="142"/>
    </location>
</feature>
<evidence type="ECO:0000256" key="10">
    <source>
        <dbReference type="SAM" id="Phobius"/>
    </source>
</evidence>
<dbReference type="Gene3D" id="3.30.700.10">
    <property type="entry name" value="Glycoprotein, Type 4 Pilin"/>
    <property type="match status" value="1"/>
</dbReference>
<keyword evidence="13" id="KW-1185">Reference proteome</keyword>
<organism evidence="12 13">
    <name type="scientific">Wenzhouxiangella limi</name>
    <dbReference type="NCBI Taxonomy" id="2707351"/>
    <lineage>
        <taxon>Bacteria</taxon>
        <taxon>Pseudomonadati</taxon>
        <taxon>Pseudomonadota</taxon>
        <taxon>Gammaproteobacteria</taxon>
        <taxon>Chromatiales</taxon>
        <taxon>Wenzhouxiangellaceae</taxon>
        <taxon>Wenzhouxiangella</taxon>
    </lineage>
</organism>
<name>A0A845UY28_9GAMM</name>
<evidence type="ECO:0000256" key="9">
    <source>
        <dbReference type="ARBA" id="ARBA00023136"/>
    </source>
</evidence>
<sequence length="147" mass="16555">MIKKSIHTNSRGFTLLEMLVVLVIIALIVGLVGPRLFTRVDYSRVDTAETQVRMLRGALETFRLDVGRFPTQEEGLNALFSRPSDERVANRWRGPYIDEPPPEDPWGNPYRYSLPGRDLPFALYSYGADGRPGGEDVNADVGYLPRS</sequence>
<accession>A0A845UY28</accession>
<comment type="caution">
    <text evidence="12">The sequence shown here is derived from an EMBL/GenBank/DDBJ whole genome shotgun (WGS) entry which is preliminary data.</text>
</comment>
<comment type="subcellular location">
    <subcellularLocation>
        <location evidence="1">Cell inner membrane</location>
        <topology evidence="1">Single-pass membrane protein</topology>
    </subcellularLocation>
</comment>
<evidence type="ECO:0000256" key="5">
    <source>
        <dbReference type="ARBA" id="ARBA00022481"/>
    </source>
</evidence>
<reference evidence="12 13" key="1">
    <citation type="submission" date="2020-02" db="EMBL/GenBank/DDBJ databases">
        <authorList>
            <person name="Zhang X.-Y."/>
        </authorList>
    </citation>
    <scope>NUCLEOTIDE SEQUENCE [LARGE SCALE GENOMIC DNA]</scope>
    <source>
        <strain evidence="12 13">C33</strain>
    </source>
</reference>
<evidence type="ECO:0000313" key="12">
    <source>
        <dbReference type="EMBL" id="NDY96327.1"/>
    </source>
</evidence>
<dbReference type="Proteomes" id="UP000484885">
    <property type="component" value="Unassembled WGS sequence"/>
</dbReference>
<dbReference type="GO" id="GO:0005886">
    <property type="term" value="C:plasma membrane"/>
    <property type="evidence" value="ECO:0007669"/>
    <property type="project" value="UniProtKB-SubCell"/>
</dbReference>
<dbReference type="Pfam" id="PF07963">
    <property type="entry name" value="N_methyl"/>
    <property type="match status" value="1"/>
</dbReference>
<dbReference type="InterPro" id="IPR013545">
    <property type="entry name" value="T2SS_protein-GspG_C"/>
</dbReference>
<dbReference type="InterPro" id="IPR012902">
    <property type="entry name" value="N_methyl_site"/>
</dbReference>
<proteinExistence type="inferred from homology"/>
<feature type="transmembrane region" description="Helical" evidence="10">
    <location>
        <begin position="12"/>
        <end position="33"/>
    </location>
</feature>
<dbReference type="InterPro" id="IPR045584">
    <property type="entry name" value="Pilin-like"/>
</dbReference>
<keyword evidence="6" id="KW-0997">Cell inner membrane</keyword>
<evidence type="ECO:0000256" key="6">
    <source>
        <dbReference type="ARBA" id="ARBA00022519"/>
    </source>
</evidence>